<organism evidence="3 4">
    <name type="scientific">Candidatus Gallionella acididurans</name>
    <dbReference type="NCBI Taxonomy" id="1796491"/>
    <lineage>
        <taxon>Bacteria</taxon>
        <taxon>Pseudomonadati</taxon>
        <taxon>Pseudomonadota</taxon>
        <taxon>Betaproteobacteria</taxon>
        <taxon>Nitrosomonadales</taxon>
        <taxon>Gallionellaceae</taxon>
        <taxon>Gallionella</taxon>
    </lineage>
</organism>
<evidence type="ECO:0008006" key="5">
    <source>
        <dbReference type="Google" id="ProtNLM"/>
    </source>
</evidence>
<feature type="compositionally biased region" description="Polar residues" evidence="1">
    <location>
        <begin position="160"/>
        <end position="182"/>
    </location>
</feature>
<dbReference type="PROSITE" id="PS51257">
    <property type="entry name" value="PROKAR_LIPOPROTEIN"/>
    <property type="match status" value="1"/>
</dbReference>
<feature type="chain" id="PRO_5007483941" description="MSHA biogenesis protein MshK" evidence="2">
    <location>
        <begin position="31"/>
        <end position="198"/>
    </location>
</feature>
<name>A0A139BTJ4_9PROT</name>
<evidence type="ECO:0000313" key="3">
    <source>
        <dbReference type="EMBL" id="KXS32291.1"/>
    </source>
</evidence>
<dbReference type="Proteomes" id="UP000070578">
    <property type="component" value="Unassembled WGS sequence"/>
</dbReference>
<evidence type="ECO:0000256" key="2">
    <source>
        <dbReference type="SAM" id="SignalP"/>
    </source>
</evidence>
<reference evidence="3 4" key="2">
    <citation type="submission" date="2016-03" db="EMBL/GenBank/DDBJ databases">
        <title>New uncultured bacterium of the family Gallionellaceae from acid mine drainage: description and reconstruction of genome based on metagenomic analysis of microbial community.</title>
        <authorList>
            <person name="Kadnikov V."/>
            <person name="Ivasenko D."/>
            <person name="Beletsky A."/>
            <person name="Mardanov A."/>
            <person name="Danilova E."/>
            <person name="Pimenov N."/>
            <person name="Karnachuk O."/>
            <person name="Ravin N."/>
        </authorList>
    </citation>
    <scope>NUCLEOTIDE SEQUENCE [LARGE SCALE GENOMIC DNA]</scope>
    <source>
        <strain evidence="3">ShG14-8</strain>
    </source>
</reference>
<dbReference type="EMBL" id="LSLI01000035">
    <property type="protein sequence ID" value="KXS32291.1"/>
    <property type="molecule type" value="Genomic_DNA"/>
</dbReference>
<reference evidence="3 4" key="1">
    <citation type="submission" date="2016-02" db="EMBL/GenBank/DDBJ databases">
        <authorList>
            <person name="Wen L."/>
            <person name="He K."/>
            <person name="Yang H."/>
        </authorList>
    </citation>
    <scope>NUCLEOTIDE SEQUENCE [LARGE SCALE GENOMIC DNA]</scope>
    <source>
        <strain evidence="3">ShG14-8</strain>
    </source>
</reference>
<comment type="caution">
    <text evidence="3">The sequence shown here is derived from an EMBL/GenBank/DDBJ whole genome shotgun (WGS) entry which is preliminary data.</text>
</comment>
<feature type="compositionally biased region" description="Basic and acidic residues" evidence="1">
    <location>
        <begin position="185"/>
        <end position="198"/>
    </location>
</feature>
<accession>A0A139BTJ4</accession>
<protein>
    <recommendedName>
        <fullName evidence="5">MSHA biogenesis protein MshK</fullName>
    </recommendedName>
</protein>
<proteinExistence type="predicted"/>
<sequence length="198" mass="20708">MGRKANVAAALQWTMAACCMLASAFIPVHAADLPDPTRPPSSIFAPVAGPAENLSSGLHSIIISDIRRAAIIDGKTVELGGEHGGARLVEVNEGGVVLQRAQSRQALSLFPGVKIIRKEAPDTVSAGSGQKPGKKLPGKKLSGENESPNQLSPKEKMPTSEAQVLPQSSTEKMQSGNENTGPGAQHEELTPGHPKEEK</sequence>
<dbReference type="AlphaFoldDB" id="A0A139BTJ4"/>
<feature type="region of interest" description="Disordered" evidence="1">
    <location>
        <begin position="121"/>
        <end position="198"/>
    </location>
</feature>
<feature type="signal peptide" evidence="2">
    <location>
        <begin position="1"/>
        <end position="30"/>
    </location>
</feature>
<evidence type="ECO:0000313" key="4">
    <source>
        <dbReference type="Proteomes" id="UP000070578"/>
    </source>
</evidence>
<evidence type="ECO:0000256" key="1">
    <source>
        <dbReference type="SAM" id="MobiDB-lite"/>
    </source>
</evidence>
<keyword evidence="2" id="KW-0732">Signal</keyword>
<gene>
    <name evidence="3" type="ORF">AWT59_1605</name>
</gene>